<protein>
    <recommendedName>
        <fullName evidence="4">SPOR domain-containing protein</fullName>
    </recommendedName>
</protein>
<sequence length="160" mass="18306">MRKVRILIVLLPVLMISGMLQAQELPSDTLTAETQDSVVAVTYMTYDSLMTYLGSSVGMSDSLSVAMMRQIEKNKARTAQGYRIRIYFDNSQDARMISEQIVDTFAVHYPDVPVYRIYDNPYFKVTVGEFRSKADAMRFLEAIRPEYPTVFLVKESFSTI</sequence>
<evidence type="ECO:0000256" key="1">
    <source>
        <dbReference type="SAM" id="SignalP"/>
    </source>
</evidence>
<organism evidence="2 3">
    <name type="scientific">Candidatus Coprenecus stercoravium</name>
    <dbReference type="NCBI Taxonomy" id="2840735"/>
    <lineage>
        <taxon>Bacteria</taxon>
        <taxon>Pseudomonadati</taxon>
        <taxon>Bacteroidota</taxon>
        <taxon>Bacteroidia</taxon>
        <taxon>Bacteroidales</taxon>
        <taxon>Rikenellaceae</taxon>
        <taxon>Rikenellaceae incertae sedis</taxon>
        <taxon>Candidatus Coprenecus</taxon>
    </lineage>
</organism>
<evidence type="ECO:0000313" key="3">
    <source>
        <dbReference type="Proteomes" id="UP000824115"/>
    </source>
</evidence>
<gene>
    <name evidence="2" type="ORF">IAC04_02840</name>
</gene>
<evidence type="ECO:0008006" key="4">
    <source>
        <dbReference type="Google" id="ProtNLM"/>
    </source>
</evidence>
<dbReference type="AlphaFoldDB" id="A0A9D2GNN2"/>
<name>A0A9D2GNN2_9BACT</name>
<comment type="caution">
    <text evidence="2">The sequence shown here is derived from an EMBL/GenBank/DDBJ whole genome shotgun (WGS) entry which is preliminary data.</text>
</comment>
<reference evidence="2" key="2">
    <citation type="submission" date="2021-04" db="EMBL/GenBank/DDBJ databases">
        <authorList>
            <person name="Gilroy R."/>
        </authorList>
    </citation>
    <scope>NUCLEOTIDE SEQUENCE</scope>
    <source>
        <strain evidence="2">Gambia16-554</strain>
    </source>
</reference>
<feature type="signal peptide" evidence="1">
    <location>
        <begin position="1"/>
        <end position="22"/>
    </location>
</feature>
<reference evidence="2" key="1">
    <citation type="journal article" date="2021" name="PeerJ">
        <title>Extensive microbial diversity within the chicken gut microbiome revealed by metagenomics and culture.</title>
        <authorList>
            <person name="Gilroy R."/>
            <person name="Ravi A."/>
            <person name="Getino M."/>
            <person name="Pursley I."/>
            <person name="Horton D.L."/>
            <person name="Alikhan N.F."/>
            <person name="Baker D."/>
            <person name="Gharbi K."/>
            <person name="Hall N."/>
            <person name="Watson M."/>
            <person name="Adriaenssens E.M."/>
            <person name="Foster-Nyarko E."/>
            <person name="Jarju S."/>
            <person name="Secka A."/>
            <person name="Antonio M."/>
            <person name="Oren A."/>
            <person name="Chaudhuri R.R."/>
            <person name="La Ragione R."/>
            <person name="Hildebrand F."/>
            <person name="Pallen M.J."/>
        </authorList>
    </citation>
    <scope>NUCLEOTIDE SEQUENCE</scope>
    <source>
        <strain evidence="2">Gambia16-554</strain>
    </source>
</reference>
<accession>A0A9D2GNN2</accession>
<proteinExistence type="predicted"/>
<dbReference type="EMBL" id="DXAW01000055">
    <property type="protein sequence ID" value="HIZ85407.1"/>
    <property type="molecule type" value="Genomic_DNA"/>
</dbReference>
<feature type="chain" id="PRO_5039632875" description="SPOR domain-containing protein" evidence="1">
    <location>
        <begin position="23"/>
        <end position="160"/>
    </location>
</feature>
<keyword evidence="1" id="KW-0732">Signal</keyword>
<dbReference type="Proteomes" id="UP000824115">
    <property type="component" value="Unassembled WGS sequence"/>
</dbReference>
<evidence type="ECO:0000313" key="2">
    <source>
        <dbReference type="EMBL" id="HIZ85407.1"/>
    </source>
</evidence>